<dbReference type="SMART" id="SM00282">
    <property type="entry name" value="LamG"/>
    <property type="match status" value="2"/>
</dbReference>
<feature type="signal peptide" evidence="3">
    <location>
        <begin position="1"/>
        <end position="25"/>
    </location>
</feature>
<evidence type="ECO:0000313" key="7">
    <source>
        <dbReference type="Proteomes" id="UP000728185"/>
    </source>
</evidence>
<evidence type="ECO:0000259" key="5">
    <source>
        <dbReference type="PROSITE" id="PS50026"/>
    </source>
</evidence>
<dbReference type="InterPro" id="IPR001791">
    <property type="entry name" value="Laminin_G"/>
</dbReference>
<dbReference type="SUPFAM" id="SSF57196">
    <property type="entry name" value="EGF/Laminin"/>
    <property type="match status" value="1"/>
</dbReference>
<reference evidence="6" key="1">
    <citation type="submission" date="2019-05" db="EMBL/GenBank/DDBJ databases">
        <title>Annotation for the trematode Fasciolopsis buski.</title>
        <authorList>
            <person name="Choi Y.-J."/>
        </authorList>
    </citation>
    <scope>NUCLEOTIDE SEQUENCE</scope>
    <source>
        <strain evidence="6">HT</strain>
        <tissue evidence="6">Whole worm</tissue>
    </source>
</reference>
<name>A0A8E0RZC5_9TREM</name>
<evidence type="ECO:0000256" key="3">
    <source>
        <dbReference type="SAM" id="SignalP"/>
    </source>
</evidence>
<evidence type="ECO:0000256" key="2">
    <source>
        <dbReference type="PROSITE-ProRule" id="PRU00076"/>
    </source>
</evidence>
<proteinExistence type="predicted"/>
<feature type="domain" description="EGF-like" evidence="5">
    <location>
        <begin position="958"/>
        <end position="995"/>
    </location>
</feature>
<dbReference type="OrthoDB" id="6270412at2759"/>
<gene>
    <name evidence="6" type="ORF">FBUS_04630</name>
</gene>
<comment type="caution">
    <text evidence="6">The sequence shown here is derived from an EMBL/GenBank/DDBJ whole genome shotgun (WGS) entry which is preliminary data.</text>
</comment>
<accession>A0A8E0RZC5</accession>
<dbReference type="PROSITE" id="PS50025">
    <property type="entry name" value="LAM_G_DOMAIN"/>
    <property type="match status" value="1"/>
</dbReference>
<dbReference type="GO" id="GO:0016020">
    <property type="term" value="C:membrane"/>
    <property type="evidence" value="ECO:0007669"/>
    <property type="project" value="UniProtKB-SubCell"/>
</dbReference>
<dbReference type="AlphaFoldDB" id="A0A8E0RZC5"/>
<keyword evidence="3" id="KW-0732">Signal</keyword>
<dbReference type="CDD" id="cd00110">
    <property type="entry name" value="LamG"/>
    <property type="match status" value="2"/>
</dbReference>
<feature type="chain" id="PRO_5034267495" evidence="3">
    <location>
        <begin position="26"/>
        <end position="1088"/>
    </location>
</feature>
<dbReference type="CDD" id="cd00054">
    <property type="entry name" value="EGF_CA"/>
    <property type="match status" value="1"/>
</dbReference>
<feature type="domain" description="EGF-like" evidence="5">
    <location>
        <begin position="470"/>
        <end position="507"/>
    </location>
</feature>
<dbReference type="PANTHER" id="PTHR15036">
    <property type="entry name" value="PIKACHURIN-LIKE PROTEIN"/>
    <property type="match status" value="1"/>
</dbReference>
<evidence type="ECO:0000259" key="4">
    <source>
        <dbReference type="PROSITE" id="PS50025"/>
    </source>
</evidence>
<sequence>MSHSIQHFIRSPFSLLLFRFVLVYTKQLKLLVDDELLVYRRLGDKRQTTTSLLRTHTITLGGSVNAVGLGYDIRPLTYLENFSGRMLKVNLMLKCKTCLNRPHALACICFSFQALFIADGLTMDILKYTKTEKHGFRTVSVGSDINKAVLFDEGCRHSYWSAHERLDSQDLNSIAFHRTDPQKAYLKIHLPSSEAQRELRANRADEWVAISLNCTTTETGSGLLFLLESPAYSLNQQISKELDQNNGNSLRHRMRSLGAELLNGTVNIIIQTDLHSFAQRMGTVDWIHHSFLLEVEYQILQYTDNPTKRNELPLVRMRMNPFEKWMYIGPGRENSSNLELLSQETAQSYLEDNKVSVRVAPRETSVMWFGRELWLGGLNFSQREPDLMRYTKLTSVTGLQQNFVGCFHRVTFNTITLDLASYVDAHQKFPGSYLYKNEDEYTGLELVHKGCSRSAREQATCFGSSSGRSSGTARRSVICQNNGRCVERWNQPVCDCFTTLHTGSRCEKATNIVTFNGRQMVRIRRPSCATSRMENVQFAFRTDQTDVIIMSAGPVISNLPGYSYSNTVNSSIKDLIRKTHNMSTRLEIRLVSGQLQITYFVHAIELMFQLPSTVADDKWHFFKLRRIDYSLVTELDGIYSKRNIFLKQTGICMREILVGIQEIRTPTTKVIAGFLGYIAHFRFNGISLDSERSSTDQTDHTNQNTDQLNWIVEATAERQLSTDSALTTPVSESRTSLYAYPVSIQEDPCSVGLFTQLRTVELPIRISLRTWLADGSLLLIKDKIGLSYLHLGLKEGKVKLLLKQADGRSEMGTVDTRINDGSWHFVTIARVAESSDQLTVRIYHSLYKRESQARIPLLDLVKFWGLDFDGQLFVGGLPNTLAWKSTGMPSKSFQGCLAGFSMANQPPLDMLREFQVPTASSDTVCTKPPTADCLNFRSTSHRCTYAQGIDANAYDLPDLTNHNSPICKNGGECFELWDNVRCECTKTTFRGPYCDQATSCFNALFFMLTLMVQDYVQWRGYLHMTYGPEEAATQISVPKVRLDDGFYHRIRGWIFDNYFRLELDGKTHLYRVKREFATTNKLRCKSTG</sequence>
<dbReference type="Proteomes" id="UP000728185">
    <property type="component" value="Unassembled WGS sequence"/>
</dbReference>
<keyword evidence="7" id="KW-1185">Reference proteome</keyword>
<organism evidence="6 7">
    <name type="scientific">Fasciolopsis buskii</name>
    <dbReference type="NCBI Taxonomy" id="27845"/>
    <lineage>
        <taxon>Eukaryota</taxon>
        <taxon>Metazoa</taxon>
        <taxon>Spiralia</taxon>
        <taxon>Lophotrochozoa</taxon>
        <taxon>Platyhelminthes</taxon>
        <taxon>Trematoda</taxon>
        <taxon>Digenea</taxon>
        <taxon>Plagiorchiida</taxon>
        <taxon>Echinostomata</taxon>
        <taxon>Echinostomatoidea</taxon>
        <taxon>Fasciolidae</taxon>
        <taxon>Fasciolopsis</taxon>
    </lineage>
</organism>
<protein>
    <submittedName>
        <fullName evidence="6">Uncharacterized protein</fullName>
    </submittedName>
</protein>
<dbReference type="Pfam" id="PF02210">
    <property type="entry name" value="Laminin_G_2"/>
    <property type="match status" value="2"/>
</dbReference>
<dbReference type="Gene3D" id="2.60.120.200">
    <property type="match status" value="2"/>
</dbReference>
<evidence type="ECO:0000313" key="6">
    <source>
        <dbReference type="EMBL" id="KAA0193627.1"/>
    </source>
</evidence>
<dbReference type="InterPro" id="IPR050372">
    <property type="entry name" value="Neurexin-related_CASP"/>
</dbReference>
<feature type="domain" description="Laminin G" evidence="4">
    <location>
        <begin position="727"/>
        <end position="925"/>
    </location>
</feature>
<keyword evidence="1" id="KW-1015">Disulfide bond</keyword>
<dbReference type="InterPro" id="IPR000742">
    <property type="entry name" value="EGF"/>
</dbReference>
<dbReference type="Gene3D" id="2.10.25.10">
    <property type="entry name" value="Laminin"/>
    <property type="match status" value="2"/>
</dbReference>
<dbReference type="PANTHER" id="PTHR15036:SF49">
    <property type="entry name" value="AXOTACTIN"/>
    <property type="match status" value="1"/>
</dbReference>
<evidence type="ECO:0000256" key="1">
    <source>
        <dbReference type="ARBA" id="ARBA00023157"/>
    </source>
</evidence>
<dbReference type="EMBL" id="LUCM01004902">
    <property type="protein sequence ID" value="KAA0193627.1"/>
    <property type="molecule type" value="Genomic_DNA"/>
</dbReference>
<dbReference type="InterPro" id="IPR013320">
    <property type="entry name" value="ConA-like_dom_sf"/>
</dbReference>
<dbReference type="SUPFAM" id="SSF49899">
    <property type="entry name" value="Concanavalin A-like lectins/glucanases"/>
    <property type="match status" value="2"/>
</dbReference>
<keyword evidence="2" id="KW-0245">EGF-like domain</keyword>
<comment type="caution">
    <text evidence="2">Lacks conserved residue(s) required for the propagation of feature annotation.</text>
</comment>
<dbReference type="PROSITE" id="PS50026">
    <property type="entry name" value="EGF_3"/>
    <property type="match status" value="2"/>
</dbReference>